<dbReference type="Proteomes" id="UP001610446">
    <property type="component" value="Unassembled WGS sequence"/>
</dbReference>
<dbReference type="PROSITE" id="PS00463">
    <property type="entry name" value="ZN2_CY6_FUNGAL_1"/>
    <property type="match status" value="1"/>
</dbReference>
<dbReference type="Pfam" id="PF00172">
    <property type="entry name" value="Zn_clus"/>
    <property type="match status" value="1"/>
</dbReference>
<dbReference type="InterPro" id="IPR007219">
    <property type="entry name" value="XnlR_reg_dom"/>
</dbReference>
<keyword evidence="6" id="KW-0539">Nucleus</keyword>
<dbReference type="SUPFAM" id="SSF57701">
    <property type="entry name" value="Zn2/Cys6 DNA-binding domain"/>
    <property type="match status" value="1"/>
</dbReference>
<dbReference type="CDD" id="cd12148">
    <property type="entry name" value="fungal_TF_MHR"/>
    <property type="match status" value="1"/>
</dbReference>
<dbReference type="PROSITE" id="PS50048">
    <property type="entry name" value="ZN2_CY6_FUNGAL_2"/>
    <property type="match status" value="1"/>
</dbReference>
<dbReference type="PANTHER" id="PTHR31001:SF74">
    <property type="entry name" value="ZN(II)2CYS6 TRANSCRIPTION FACTOR (EUROFUNG)"/>
    <property type="match status" value="1"/>
</dbReference>
<organism evidence="9 10">
    <name type="scientific">Aspergillus pseudoustus</name>
    <dbReference type="NCBI Taxonomy" id="1810923"/>
    <lineage>
        <taxon>Eukaryota</taxon>
        <taxon>Fungi</taxon>
        <taxon>Dikarya</taxon>
        <taxon>Ascomycota</taxon>
        <taxon>Pezizomycotina</taxon>
        <taxon>Eurotiomycetes</taxon>
        <taxon>Eurotiomycetidae</taxon>
        <taxon>Eurotiales</taxon>
        <taxon>Aspergillaceae</taxon>
        <taxon>Aspergillus</taxon>
        <taxon>Aspergillus subgen. Nidulantes</taxon>
    </lineage>
</organism>
<evidence type="ECO:0000259" key="8">
    <source>
        <dbReference type="PROSITE" id="PS50048"/>
    </source>
</evidence>
<feature type="domain" description="Zn(2)-C6 fungal-type" evidence="8">
    <location>
        <begin position="18"/>
        <end position="49"/>
    </location>
</feature>
<dbReference type="SMART" id="SM00906">
    <property type="entry name" value="Fungal_trans"/>
    <property type="match status" value="1"/>
</dbReference>
<feature type="compositionally biased region" description="Low complexity" evidence="7">
    <location>
        <begin position="100"/>
        <end position="119"/>
    </location>
</feature>
<dbReference type="PANTHER" id="PTHR31001">
    <property type="entry name" value="UNCHARACTERIZED TRANSCRIPTIONAL REGULATORY PROTEIN"/>
    <property type="match status" value="1"/>
</dbReference>
<comment type="subcellular location">
    <subcellularLocation>
        <location evidence="1">Nucleus</location>
    </subcellularLocation>
</comment>
<keyword evidence="5" id="KW-0804">Transcription</keyword>
<keyword evidence="2" id="KW-0479">Metal-binding</keyword>
<dbReference type="Gene3D" id="4.10.240.10">
    <property type="entry name" value="Zn(2)-C6 fungal-type DNA-binding domain"/>
    <property type="match status" value="1"/>
</dbReference>
<evidence type="ECO:0000256" key="7">
    <source>
        <dbReference type="SAM" id="MobiDB-lite"/>
    </source>
</evidence>
<accession>A0ABR4JEV4</accession>
<reference evidence="9 10" key="1">
    <citation type="submission" date="2024-07" db="EMBL/GenBank/DDBJ databases">
        <title>Section-level genome sequencing and comparative genomics of Aspergillus sections Usti and Cavernicolus.</title>
        <authorList>
            <consortium name="Lawrence Berkeley National Laboratory"/>
            <person name="Nybo J.L."/>
            <person name="Vesth T.C."/>
            <person name="Theobald S."/>
            <person name="Frisvad J.C."/>
            <person name="Larsen T.O."/>
            <person name="Kjaerboelling I."/>
            <person name="Rothschild-Mancinelli K."/>
            <person name="Lyhne E.K."/>
            <person name="Kogle M.E."/>
            <person name="Barry K."/>
            <person name="Clum A."/>
            <person name="Na H."/>
            <person name="Ledsgaard L."/>
            <person name="Lin J."/>
            <person name="Lipzen A."/>
            <person name="Kuo A."/>
            <person name="Riley R."/>
            <person name="Mondo S."/>
            <person name="Labutti K."/>
            <person name="Haridas S."/>
            <person name="Pangalinan J."/>
            <person name="Salamov A.A."/>
            <person name="Simmons B.A."/>
            <person name="Magnuson J.K."/>
            <person name="Chen J."/>
            <person name="Drula E."/>
            <person name="Henrissat B."/>
            <person name="Wiebenga A."/>
            <person name="Lubbers R.J."/>
            <person name="Gomes A.C."/>
            <person name="Makela M.R."/>
            <person name="Stajich J."/>
            <person name="Grigoriev I.V."/>
            <person name="Mortensen U.H."/>
            <person name="De Vries R.P."/>
            <person name="Baker S.E."/>
            <person name="Andersen M.R."/>
        </authorList>
    </citation>
    <scope>NUCLEOTIDE SEQUENCE [LARGE SCALE GENOMIC DNA]</scope>
    <source>
        <strain evidence="9 10">CBS 123904</strain>
    </source>
</reference>
<evidence type="ECO:0000313" key="10">
    <source>
        <dbReference type="Proteomes" id="UP001610446"/>
    </source>
</evidence>
<feature type="region of interest" description="Disordered" evidence="7">
    <location>
        <begin position="92"/>
        <end position="119"/>
    </location>
</feature>
<keyword evidence="10" id="KW-1185">Reference proteome</keyword>
<dbReference type="CDD" id="cd00067">
    <property type="entry name" value="GAL4"/>
    <property type="match status" value="1"/>
</dbReference>
<evidence type="ECO:0000256" key="5">
    <source>
        <dbReference type="ARBA" id="ARBA00023163"/>
    </source>
</evidence>
<sequence>MDSPVVPARRRRDKPQLSCSFCRQKKLRCDRERPCQACTARGAGALCTYPARATPQPCASSSNAQSSIARRLDSLENSLNSFIQTVGNSTLQHVQGPQDSASSSMAPTSPALASSTTGSMHCGPKGTVYVSSAHWISIMDGISELRHCIERDEELGVSPEQKHEVPSTAPETDSAPIHLLSGPKATATTKAELLRAVPDRSIVDRHVFWYCNRLPPAFTHIPSFLRQYENFWKSPSSVPILWLSILFSVMCLTPLGQLASFPLAKGTVYQPPYVPQVIQCLVLGDYSRGGPFAIEALLHYFVLEQSKRRDADTRNWSLYGLIVRLALREGYHREPSLFPNITPYAGELRRRLWMMVYSVDVVISTQMGLPRLIKDEQCDTGFPLNLLDSDFDEDTTVLIPRPITEITPVQSWIAKYKLMILIAQIADMSLITAGGEDSSSREKVKQIDLQLRTTYGQLPPSMKFTSLSSCLGSTPEAIMSRLSVSLLFQKGLIMLHRGHVVRRGPCQKNRPASPPHKRSPSCDPDSARTCIDAALQMLQYQDIFFYESLEGGALCSMGWRLRSSFISHEFLMAISVLCSYMYRVYSGDVDVPRLSTERIQALESALLRTYEIWQSETNRSKDAQRATETLGMLIGKLHGSGSRSGGAQGMDILDTQLESQPGDIGALLQDGFGLYGEGLNDFSSFIAW</sequence>
<dbReference type="InterPro" id="IPR036864">
    <property type="entry name" value="Zn2-C6_fun-type_DNA-bd_sf"/>
</dbReference>
<name>A0ABR4JEV4_9EURO</name>
<gene>
    <name evidence="9" type="ORF">BJY01DRAFT_34146</name>
</gene>
<dbReference type="InterPro" id="IPR001138">
    <property type="entry name" value="Zn2Cys6_DnaBD"/>
</dbReference>
<keyword evidence="4" id="KW-0238">DNA-binding</keyword>
<evidence type="ECO:0000256" key="3">
    <source>
        <dbReference type="ARBA" id="ARBA00023015"/>
    </source>
</evidence>
<feature type="region of interest" description="Disordered" evidence="7">
    <location>
        <begin position="504"/>
        <end position="524"/>
    </location>
</feature>
<evidence type="ECO:0000313" key="9">
    <source>
        <dbReference type="EMBL" id="KAL2838552.1"/>
    </source>
</evidence>
<feature type="region of interest" description="Disordered" evidence="7">
    <location>
        <begin position="156"/>
        <end position="181"/>
    </location>
</feature>
<evidence type="ECO:0000256" key="6">
    <source>
        <dbReference type="ARBA" id="ARBA00023242"/>
    </source>
</evidence>
<comment type="caution">
    <text evidence="9">The sequence shown here is derived from an EMBL/GenBank/DDBJ whole genome shotgun (WGS) entry which is preliminary data.</text>
</comment>
<evidence type="ECO:0000256" key="1">
    <source>
        <dbReference type="ARBA" id="ARBA00004123"/>
    </source>
</evidence>
<dbReference type="EMBL" id="JBFXLU010000144">
    <property type="protein sequence ID" value="KAL2838552.1"/>
    <property type="molecule type" value="Genomic_DNA"/>
</dbReference>
<dbReference type="SMART" id="SM00066">
    <property type="entry name" value="GAL4"/>
    <property type="match status" value="1"/>
</dbReference>
<protein>
    <recommendedName>
        <fullName evidence="8">Zn(2)-C6 fungal-type domain-containing protein</fullName>
    </recommendedName>
</protein>
<dbReference type="Pfam" id="PF04082">
    <property type="entry name" value="Fungal_trans"/>
    <property type="match status" value="1"/>
</dbReference>
<proteinExistence type="predicted"/>
<evidence type="ECO:0000256" key="2">
    <source>
        <dbReference type="ARBA" id="ARBA00022723"/>
    </source>
</evidence>
<dbReference type="InterPro" id="IPR050613">
    <property type="entry name" value="Sec_Metabolite_Reg"/>
</dbReference>
<evidence type="ECO:0000256" key="4">
    <source>
        <dbReference type="ARBA" id="ARBA00023125"/>
    </source>
</evidence>
<keyword evidence="3" id="KW-0805">Transcription regulation</keyword>